<dbReference type="EMBL" id="JADQDM010000017">
    <property type="protein sequence ID" value="MBF9223665.1"/>
    <property type="molecule type" value="Genomic_DNA"/>
</dbReference>
<evidence type="ECO:0000259" key="6">
    <source>
        <dbReference type="Pfam" id="PF05426"/>
    </source>
</evidence>
<dbReference type="Gene3D" id="2.70.98.70">
    <property type="match status" value="1"/>
</dbReference>
<dbReference type="Pfam" id="PF05426">
    <property type="entry name" value="Alginate_lyase"/>
    <property type="match status" value="1"/>
</dbReference>
<keyword evidence="4" id="KW-0456">Lyase</keyword>
<keyword evidence="2" id="KW-0732">Signal</keyword>
<evidence type="ECO:0000313" key="9">
    <source>
        <dbReference type="Proteomes" id="UP000618931"/>
    </source>
</evidence>
<keyword evidence="9" id="KW-1185">Reference proteome</keyword>
<accession>A0ABS0I9Q3</accession>
<dbReference type="Proteomes" id="UP000618931">
    <property type="component" value="Unassembled WGS sequence"/>
</dbReference>
<dbReference type="InterPro" id="IPR012480">
    <property type="entry name" value="Hepar_II_III_C"/>
</dbReference>
<dbReference type="PANTHER" id="PTHR39210">
    <property type="entry name" value="HEPARIN-SULFATE LYASE"/>
    <property type="match status" value="1"/>
</dbReference>
<evidence type="ECO:0000256" key="4">
    <source>
        <dbReference type="ARBA" id="ARBA00023239"/>
    </source>
</evidence>
<dbReference type="SUPFAM" id="SSF48230">
    <property type="entry name" value="Chondroitin AC/alginate lyase"/>
    <property type="match status" value="1"/>
</dbReference>
<reference evidence="8 9" key="1">
    <citation type="submission" date="2020-11" db="EMBL/GenBank/DDBJ databases">
        <authorList>
            <person name="Kim M.K."/>
        </authorList>
    </citation>
    <scope>NUCLEOTIDE SEQUENCE [LARGE SCALE GENOMIC DNA]</scope>
    <source>
        <strain evidence="8 9">BT662</strain>
    </source>
</reference>
<gene>
    <name evidence="8" type="ORF">I2H31_21355</name>
</gene>
<proteinExistence type="predicted"/>
<dbReference type="RefSeq" id="WP_196295092.1">
    <property type="nucleotide sequence ID" value="NZ_JADQDM010000017.1"/>
</dbReference>
<evidence type="ECO:0000313" key="8">
    <source>
        <dbReference type="EMBL" id="MBF9223665.1"/>
    </source>
</evidence>
<organism evidence="8 9">
    <name type="scientific">Hymenobacter ruricola</name>
    <dbReference type="NCBI Taxonomy" id="2791023"/>
    <lineage>
        <taxon>Bacteria</taxon>
        <taxon>Pseudomonadati</taxon>
        <taxon>Bacteroidota</taxon>
        <taxon>Cytophagia</taxon>
        <taxon>Cytophagales</taxon>
        <taxon>Hymenobacteraceae</taxon>
        <taxon>Hymenobacter</taxon>
    </lineage>
</organism>
<evidence type="ECO:0000259" key="7">
    <source>
        <dbReference type="Pfam" id="PF07940"/>
    </source>
</evidence>
<feature type="region of interest" description="Disordered" evidence="5">
    <location>
        <begin position="588"/>
        <end position="612"/>
    </location>
</feature>
<evidence type="ECO:0000256" key="5">
    <source>
        <dbReference type="SAM" id="MobiDB-lite"/>
    </source>
</evidence>
<evidence type="ECO:0000256" key="3">
    <source>
        <dbReference type="ARBA" id="ARBA00022764"/>
    </source>
</evidence>
<feature type="domain" description="Alginate lyase" evidence="6">
    <location>
        <begin position="25"/>
        <end position="210"/>
    </location>
</feature>
<protein>
    <submittedName>
        <fullName evidence="8">Heparinase II/III family protein</fullName>
    </submittedName>
</protein>
<comment type="caution">
    <text evidence="8">The sequence shown here is derived from an EMBL/GenBank/DDBJ whole genome shotgun (WGS) entry which is preliminary data.</text>
</comment>
<feature type="domain" description="Heparinase II/III-like C-terminal" evidence="7">
    <location>
        <begin position="305"/>
        <end position="579"/>
    </location>
</feature>
<evidence type="ECO:0000256" key="1">
    <source>
        <dbReference type="ARBA" id="ARBA00004418"/>
    </source>
</evidence>
<dbReference type="PANTHER" id="PTHR39210:SF1">
    <property type="entry name" value="HEPARIN-SULFATE LYASE"/>
    <property type="match status" value="1"/>
</dbReference>
<sequence>MFRGTPTVAARDYDGVIIGTVHDIWAVGVVQLGLAYQLSQDERYALKARQILLAYAELYPRLPLVNKSRGRDPKDVSFGKIHDETLYDALWLIDMAQGADLIWPRLSQQDRRRLQTRLFLPAAHQVAQPVQPGLNIVCWEKAAVGMVGLLLHDQPLVTQALADSAHGYAYQVRHNITAEGFWAERATGYQFYTAQALITLGQDATNAGVAVDLAPLKKLLDAPLQLVNAEFVIPGFNNSHPAHVLELEYLYEWAYAQFHDPAYAAIMRRPTRGHTPSRGPFFLDWALLYGEPAIPPMTPRPIRSVNFPVLGLLAKGSGRSNTLLYLKYTPVAGGHSHQEQLSFVLVKGGEMIAVDPGVNTYADPAHLRWYKSTAAHNTLLLDEAPQQNSTARCLAFGKTAGVDYLTMDTRTAYDSVRLIRTAALLSENLVLLVDQAQMQPPRKRLAIAYHQAGHWLDSLPGEPWASRRGGFPYLRHPRVAHQQRAVSLASRLPSGRLVRVSLDDSTPTDVITASDPAVTNGEVSSVFFQRPVAPAMAAAWCIALDGQRVDLEVEDVSPPQRAPRAAPVLRIKVHTAQGQRWEVMVNADQQPTSSGNSSPLQVQALTDSKTTN</sequence>
<dbReference type="InterPro" id="IPR008929">
    <property type="entry name" value="Chondroitin_lyas"/>
</dbReference>
<comment type="subcellular location">
    <subcellularLocation>
        <location evidence="1">Periplasm</location>
    </subcellularLocation>
</comment>
<dbReference type="Pfam" id="PF07940">
    <property type="entry name" value="Hepar_II_III_C"/>
    <property type="match status" value="1"/>
</dbReference>
<evidence type="ECO:0000256" key="2">
    <source>
        <dbReference type="ARBA" id="ARBA00022729"/>
    </source>
</evidence>
<dbReference type="Gene3D" id="1.50.10.100">
    <property type="entry name" value="Chondroitin AC/alginate lyase"/>
    <property type="match status" value="1"/>
</dbReference>
<keyword evidence="3" id="KW-0574">Periplasm</keyword>
<dbReference type="InterPro" id="IPR008397">
    <property type="entry name" value="Alginate_lyase_dom"/>
</dbReference>
<name>A0ABS0I9Q3_9BACT</name>